<dbReference type="InterPro" id="IPR006683">
    <property type="entry name" value="Thioestr_dom"/>
</dbReference>
<evidence type="ECO:0000259" key="3">
    <source>
        <dbReference type="Pfam" id="PF03061"/>
    </source>
</evidence>
<dbReference type="PANTHER" id="PTHR21660">
    <property type="entry name" value="THIOESTERASE SUPERFAMILY MEMBER-RELATED"/>
    <property type="match status" value="1"/>
</dbReference>
<dbReference type="AlphaFoldDB" id="A0A1N6EW77"/>
<dbReference type="InterPro" id="IPR029069">
    <property type="entry name" value="HotDog_dom_sf"/>
</dbReference>
<proteinExistence type="inferred from homology"/>
<dbReference type="InterPro" id="IPR039298">
    <property type="entry name" value="ACOT13"/>
</dbReference>
<dbReference type="SUPFAM" id="SSF54637">
    <property type="entry name" value="Thioesterase/thiol ester dehydrase-isomerase"/>
    <property type="match status" value="1"/>
</dbReference>
<dbReference type="CDD" id="cd03443">
    <property type="entry name" value="PaaI_thioesterase"/>
    <property type="match status" value="1"/>
</dbReference>
<dbReference type="Pfam" id="PF03061">
    <property type="entry name" value="4HBT"/>
    <property type="match status" value="1"/>
</dbReference>
<dbReference type="RefSeq" id="WP_074255254.1">
    <property type="nucleotide sequence ID" value="NZ_FSRL01000001.1"/>
</dbReference>
<keyword evidence="2" id="KW-0378">Hydrolase</keyword>
<dbReference type="STRING" id="1217970.SAMN05444002_1154"/>
<dbReference type="Gene3D" id="3.10.129.10">
    <property type="entry name" value="Hotdog Thioesterase"/>
    <property type="match status" value="1"/>
</dbReference>
<dbReference type="PANTHER" id="PTHR21660:SF1">
    <property type="entry name" value="ACYL-COENZYME A THIOESTERASE 13"/>
    <property type="match status" value="1"/>
</dbReference>
<reference evidence="5" key="1">
    <citation type="submission" date="2016-11" db="EMBL/GenBank/DDBJ databases">
        <authorList>
            <person name="Varghese N."/>
            <person name="Submissions S."/>
        </authorList>
    </citation>
    <scope>NUCLEOTIDE SEQUENCE [LARGE SCALE GENOMIC DNA]</scope>
    <source>
        <strain evidence="5">DSM 29440</strain>
    </source>
</reference>
<keyword evidence="5" id="KW-1185">Reference proteome</keyword>
<sequence length="153" mass="16255">MTDAPASPAPPPDFIALDVLSPVDAAMGPWFVRENADGSRTVGFRVEARHLNVNGVCHGGVTATFADILARVFNETYSGTPGKAPLVGKMATITLDIDYLGPGHPGAWIEATPEVVKRTGKMLFTQALITDGESPVARCKAIYRLFQQKGGTD</sequence>
<comment type="similarity">
    <text evidence="1">Belongs to the thioesterase PaaI family.</text>
</comment>
<protein>
    <submittedName>
        <fullName evidence="4">Uncharacterized domain 1-containing protein</fullName>
    </submittedName>
</protein>
<accession>A0A1N6EW77</accession>
<feature type="domain" description="Thioesterase" evidence="3">
    <location>
        <begin position="54"/>
        <end position="134"/>
    </location>
</feature>
<evidence type="ECO:0000313" key="4">
    <source>
        <dbReference type="EMBL" id="SIN87246.1"/>
    </source>
</evidence>
<evidence type="ECO:0000256" key="1">
    <source>
        <dbReference type="ARBA" id="ARBA00008324"/>
    </source>
</evidence>
<name>A0A1N6EW77_9RHOB</name>
<dbReference type="GO" id="GO:0047617">
    <property type="term" value="F:fatty acyl-CoA hydrolase activity"/>
    <property type="evidence" value="ECO:0007669"/>
    <property type="project" value="InterPro"/>
</dbReference>
<gene>
    <name evidence="4" type="ORF">SAMN05444002_1154</name>
</gene>
<dbReference type="Proteomes" id="UP000184932">
    <property type="component" value="Unassembled WGS sequence"/>
</dbReference>
<evidence type="ECO:0000313" key="5">
    <source>
        <dbReference type="Proteomes" id="UP000184932"/>
    </source>
</evidence>
<evidence type="ECO:0000256" key="2">
    <source>
        <dbReference type="ARBA" id="ARBA00022801"/>
    </source>
</evidence>
<dbReference type="EMBL" id="FSRL01000001">
    <property type="protein sequence ID" value="SIN87246.1"/>
    <property type="molecule type" value="Genomic_DNA"/>
</dbReference>
<organism evidence="4 5">
    <name type="scientific">Vannielia litorea</name>
    <dbReference type="NCBI Taxonomy" id="1217970"/>
    <lineage>
        <taxon>Bacteria</taxon>
        <taxon>Pseudomonadati</taxon>
        <taxon>Pseudomonadota</taxon>
        <taxon>Alphaproteobacteria</taxon>
        <taxon>Rhodobacterales</taxon>
        <taxon>Paracoccaceae</taxon>
        <taxon>Vannielia</taxon>
    </lineage>
</organism>